<dbReference type="SMART" id="SM00347">
    <property type="entry name" value="HTH_MARR"/>
    <property type="match status" value="1"/>
</dbReference>
<proteinExistence type="predicted"/>
<dbReference type="PROSITE" id="PS50995">
    <property type="entry name" value="HTH_MARR_2"/>
    <property type="match status" value="1"/>
</dbReference>
<feature type="domain" description="HTH marR-type" evidence="2">
    <location>
        <begin position="1"/>
        <end position="144"/>
    </location>
</feature>
<reference evidence="3 4" key="1">
    <citation type="journal article" date="2024" name="Int. J. Mol. Sci.">
        <title>Exploration of Alicyclobacillus spp. Genome in Search of Antibiotic Resistance.</title>
        <authorList>
            <person name="Bucka-Kolendo J."/>
            <person name="Kiousi D.E."/>
            <person name="Dekowska A."/>
            <person name="Mikolajczuk-Szczyrba A."/>
            <person name="Karadedos D.M."/>
            <person name="Michael P."/>
            <person name="Galanis A."/>
            <person name="Sokolowska B."/>
        </authorList>
    </citation>
    <scope>NUCLEOTIDE SEQUENCE [LARGE SCALE GENOMIC DNA]</scope>
    <source>
        <strain evidence="3 4">KKP 3000</strain>
    </source>
</reference>
<dbReference type="PRINTS" id="PR00598">
    <property type="entry name" value="HTHMARR"/>
</dbReference>
<protein>
    <submittedName>
        <fullName evidence="3">MarR family winged helix-turn-helix transcriptional regulator</fullName>
    </submittedName>
</protein>
<dbReference type="Gene3D" id="1.10.10.10">
    <property type="entry name" value="Winged helix-like DNA-binding domain superfamily/Winged helix DNA-binding domain"/>
    <property type="match status" value="1"/>
</dbReference>
<evidence type="ECO:0000256" key="1">
    <source>
        <dbReference type="ARBA" id="ARBA00023125"/>
    </source>
</evidence>
<dbReference type="InterPro" id="IPR036390">
    <property type="entry name" value="WH_DNA-bd_sf"/>
</dbReference>
<keyword evidence="1" id="KW-0238">DNA-binding</keyword>
<accession>A0ABV5ADW0</accession>
<dbReference type="Proteomes" id="UP001579974">
    <property type="component" value="Unassembled WGS sequence"/>
</dbReference>
<name>A0ABV5ADW0_9BACL</name>
<gene>
    <name evidence="3" type="ORF">KKP3000_003232</name>
</gene>
<dbReference type="InterPro" id="IPR011991">
    <property type="entry name" value="ArsR-like_HTH"/>
</dbReference>
<evidence type="ECO:0000259" key="2">
    <source>
        <dbReference type="PROSITE" id="PS50995"/>
    </source>
</evidence>
<evidence type="ECO:0000313" key="3">
    <source>
        <dbReference type="EMBL" id="MFB5189842.1"/>
    </source>
</evidence>
<dbReference type="SUPFAM" id="SSF46785">
    <property type="entry name" value="Winged helix' DNA-binding domain"/>
    <property type="match status" value="1"/>
</dbReference>
<dbReference type="PANTHER" id="PTHR33164:SF43">
    <property type="entry name" value="HTH-TYPE TRANSCRIPTIONAL REPRESSOR YETL"/>
    <property type="match status" value="1"/>
</dbReference>
<dbReference type="CDD" id="cd00090">
    <property type="entry name" value="HTH_ARSR"/>
    <property type="match status" value="1"/>
</dbReference>
<evidence type="ECO:0000313" key="4">
    <source>
        <dbReference type="Proteomes" id="UP001579974"/>
    </source>
</evidence>
<dbReference type="InterPro" id="IPR036388">
    <property type="entry name" value="WH-like_DNA-bd_sf"/>
</dbReference>
<dbReference type="EMBL" id="JBDXSU010000004">
    <property type="protein sequence ID" value="MFB5189842.1"/>
    <property type="molecule type" value="Genomic_DNA"/>
</dbReference>
<dbReference type="Pfam" id="PF01047">
    <property type="entry name" value="MarR"/>
    <property type="match status" value="1"/>
</dbReference>
<dbReference type="InterPro" id="IPR039422">
    <property type="entry name" value="MarR/SlyA-like"/>
</dbReference>
<organism evidence="3 4">
    <name type="scientific">Alicyclobacillus fastidiosus</name>
    <dbReference type="NCBI Taxonomy" id="392011"/>
    <lineage>
        <taxon>Bacteria</taxon>
        <taxon>Bacillati</taxon>
        <taxon>Bacillota</taxon>
        <taxon>Bacilli</taxon>
        <taxon>Bacillales</taxon>
        <taxon>Alicyclobacillaceae</taxon>
        <taxon>Alicyclobacillus</taxon>
    </lineage>
</organism>
<dbReference type="PANTHER" id="PTHR33164">
    <property type="entry name" value="TRANSCRIPTIONAL REGULATOR, MARR FAMILY"/>
    <property type="match status" value="1"/>
</dbReference>
<sequence length="150" mass="16712">MEQSFSSFDDHTALHVLERIQTIHRQLRSHVVRHDDHVLTRLQWMILRHIGRTSTCSVGELATSFGVKPSTVSQMLDRLERYGYVVRRAGVNDARVRIVELTAAGQSLIANVKSASLERLKSALATMDSTEVQVLLPLLDALTRALGNPG</sequence>
<comment type="caution">
    <text evidence="3">The sequence shown here is derived from an EMBL/GenBank/DDBJ whole genome shotgun (WGS) entry which is preliminary data.</text>
</comment>
<dbReference type="InterPro" id="IPR000835">
    <property type="entry name" value="HTH_MarR-typ"/>
</dbReference>
<dbReference type="RefSeq" id="WP_275476345.1">
    <property type="nucleotide sequence ID" value="NZ_CP162940.1"/>
</dbReference>
<keyword evidence="4" id="KW-1185">Reference proteome</keyword>